<name>A0A5C6E947_9BACT</name>
<proteinExistence type="predicted"/>
<reference evidence="2 3" key="1">
    <citation type="submission" date="2019-02" db="EMBL/GenBank/DDBJ databases">
        <title>Deep-cultivation of Planctomycetes and their phenomic and genomic characterization uncovers novel biology.</title>
        <authorList>
            <person name="Wiegand S."/>
            <person name="Jogler M."/>
            <person name="Boedeker C."/>
            <person name="Pinto D."/>
            <person name="Vollmers J."/>
            <person name="Rivas-Marin E."/>
            <person name="Kohn T."/>
            <person name="Peeters S.H."/>
            <person name="Heuer A."/>
            <person name="Rast P."/>
            <person name="Oberbeckmann S."/>
            <person name="Bunk B."/>
            <person name="Jeske O."/>
            <person name="Meyerdierks A."/>
            <person name="Storesund J.E."/>
            <person name="Kallscheuer N."/>
            <person name="Luecker S."/>
            <person name="Lage O.M."/>
            <person name="Pohl T."/>
            <person name="Merkel B.J."/>
            <person name="Hornburger P."/>
            <person name="Mueller R.-W."/>
            <person name="Bruemmer F."/>
            <person name="Labrenz M."/>
            <person name="Spormann A.M."/>
            <person name="Op Den Camp H."/>
            <person name="Overmann J."/>
            <person name="Amann R."/>
            <person name="Jetten M.S.M."/>
            <person name="Mascher T."/>
            <person name="Medema M.H."/>
            <person name="Devos D.P."/>
            <person name="Kaster A.-K."/>
            <person name="Ovreas L."/>
            <person name="Rohde M."/>
            <person name="Galperin M.Y."/>
            <person name="Jogler C."/>
        </authorList>
    </citation>
    <scope>NUCLEOTIDE SEQUENCE [LARGE SCALE GENOMIC DNA]</scope>
    <source>
        <strain evidence="2 3">Q31b</strain>
    </source>
</reference>
<dbReference type="RefSeq" id="WP_146598175.1">
    <property type="nucleotide sequence ID" value="NZ_SJPY01000001.1"/>
</dbReference>
<dbReference type="AlphaFoldDB" id="A0A5C6E947"/>
<feature type="compositionally biased region" description="Basic and acidic residues" evidence="1">
    <location>
        <begin position="33"/>
        <end position="44"/>
    </location>
</feature>
<dbReference type="EMBL" id="SJPY01000001">
    <property type="protein sequence ID" value="TWU45482.1"/>
    <property type="molecule type" value="Genomic_DNA"/>
</dbReference>
<feature type="region of interest" description="Disordered" evidence="1">
    <location>
        <begin position="19"/>
        <end position="49"/>
    </location>
</feature>
<comment type="caution">
    <text evidence="2">The sequence shown here is derived from an EMBL/GenBank/DDBJ whole genome shotgun (WGS) entry which is preliminary data.</text>
</comment>
<evidence type="ECO:0000256" key="1">
    <source>
        <dbReference type="SAM" id="MobiDB-lite"/>
    </source>
</evidence>
<evidence type="ECO:0000313" key="3">
    <source>
        <dbReference type="Proteomes" id="UP000315471"/>
    </source>
</evidence>
<sequence>MKNLIAVVICTALVATTGCQPPESDVAPGPLSEADHDHDHDHPSHGPNGGTLIELGDEEYHAELVHDDVSVTIYLLDSAAAEPVRIAEQELVINVLHDGAPEQFKLLANPDAGDTDGKSSRFTIEDDHLASHMDDDAAAPKLSVTIDGTPYSGEISHHDHEH</sequence>
<organism evidence="2 3">
    <name type="scientific">Novipirellula aureliae</name>
    <dbReference type="NCBI Taxonomy" id="2527966"/>
    <lineage>
        <taxon>Bacteria</taxon>
        <taxon>Pseudomonadati</taxon>
        <taxon>Planctomycetota</taxon>
        <taxon>Planctomycetia</taxon>
        <taxon>Pirellulales</taxon>
        <taxon>Pirellulaceae</taxon>
        <taxon>Novipirellula</taxon>
    </lineage>
</organism>
<keyword evidence="3" id="KW-1185">Reference proteome</keyword>
<dbReference type="PROSITE" id="PS51257">
    <property type="entry name" value="PROKAR_LIPOPROTEIN"/>
    <property type="match status" value="1"/>
</dbReference>
<feature type="region of interest" description="Disordered" evidence="1">
    <location>
        <begin position="143"/>
        <end position="162"/>
    </location>
</feature>
<dbReference type="OrthoDB" id="276591at2"/>
<evidence type="ECO:0000313" key="2">
    <source>
        <dbReference type="EMBL" id="TWU45482.1"/>
    </source>
</evidence>
<dbReference type="Proteomes" id="UP000315471">
    <property type="component" value="Unassembled WGS sequence"/>
</dbReference>
<gene>
    <name evidence="2" type="ORF">Q31b_06540</name>
</gene>
<accession>A0A5C6E947</accession>
<protein>
    <submittedName>
        <fullName evidence="2">Uncharacterized protein</fullName>
    </submittedName>
</protein>